<organism evidence="2 3">
    <name type="scientific">Campylobacter concisus</name>
    <dbReference type="NCBI Taxonomy" id="199"/>
    <lineage>
        <taxon>Bacteria</taxon>
        <taxon>Pseudomonadati</taxon>
        <taxon>Campylobacterota</taxon>
        <taxon>Epsilonproteobacteria</taxon>
        <taxon>Campylobacterales</taxon>
        <taxon>Campylobacteraceae</taxon>
        <taxon>Campylobacter</taxon>
    </lineage>
</organism>
<evidence type="ECO:0000313" key="2">
    <source>
        <dbReference type="EMBL" id="ALF46894.1"/>
    </source>
</evidence>
<evidence type="ECO:0000313" key="3">
    <source>
        <dbReference type="Proteomes" id="UP000066049"/>
    </source>
</evidence>
<accession>A0A0M4TKV3</accession>
<keyword evidence="1" id="KW-0732">Signal</keyword>
<dbReference type="InterPro" id="IPR025245">
    <property type="entry name" value="DUF4197"/>
</dbReference>
<dbReference type="PATRIC" id="fig|199.248.peg.196"/>
<evidence type="ECO:0000256" key="1">
    <source>
        <dbReference type="SAM" id="SignalP"/>
    </source>
</evidence>
<dbReference type="KEGG" id="ccoc:CCON33237_0172"/>
<name>A0A0M4TKV3_9BACT</name>
<dbReference type="EMBL" id="CP012541">
    <property type="protein sequence ID" value="ALF46894.1"/>
    <property type="molecule type" value="Genomic_DNA"/>
</dbReference>
<dbReference type="Proteomes" id="UP000066049">
    <property type="component" value="Chromosome"/>
</dbReference>
<dbReference type="GeneID" id="28661840"/>
<feature type="signal peptide" evidence="1">
    <location>
        <begin position="1"/>
        <end position="18"/>
    </location>
</feature>
<feature type="chain" id="PRO_5005802277" evidence="1">
    <location>
        <begin position="19"/>
        <end position="249"/>
    </location>
</feature>
<dbReference type="AlphaFoldDB" id="A0A0M4TKV3"/>
<dbReference type="RefSeq" id="WP_054195998.1">
    <property type="nucleotide sequence ID" value="NZ_CABMKQ010000024.1"/>
</dbReference>
<proteinExistence type="predicted"/>
<dbReference type="Pfam" id="PF13852">
    <property type="entry name" value="DUF4197"/>
    <property type="match status" value="1"/>
</dbReference>
<reference evidence="3" key="1">
    <citation type="submission" date="2015-08" db="EMBL/GenBank/DDBJ databases">
        <title>Comparative genomics of the Campylobacter concisus group.</title>
        <authorList>
            <person name="Miller W.G."/>
            <person name="Yee E."/>
            <person name="Chapman M.H."/>
            <person name="Huynh S."/>
            <person name="Bono J.L."/>
            <person name="On S.L.W."/>
            <person name="St Leger J."/>
            <person name="Foster G."/>
            <person name="Parker C.T."/>
        </authorList>
    </citation>
    <scope>NUCLEOTIDE SEQUENCE [LARGE SCALE GENOMIC DNA]</scope>
    <source>
        <strain evidence="3">ATCC 33237</strain>
    </source>
</reference>
<gene>
    <name evidence="2" type="ORF">CCON33237_0172</name>
</gene>
<sequence length="249" mass="26751">MKRSLVILCGALALNLQATNMDDMINKGVKIATHASSGDYKSLVSEALNAAVSELSKEGFINNATAKIPLPKSLEMASNLAKKVGGEKWAQDLSKSINNAATTAVPKAAEIFSESIKNMSEADVKKLFNGGSDSVTKYLQQSSSQKLKAAFTPIIEKMMSDNSFATAYNGLNSFIGNSVKNNETIKSVKSLAKNLGESEYVPDDGEDLNAYITRKTLDGLFNVMSEKEKGLRSGFSLDSGKKVLDSIFK</sequence>
<protein>
    <submittedName>
        <fullName evidence="2">Putative DUF4197 domain protein</fullName>
    </submittedName>
</protein>